<evidence type="ECO:0000313" key="2">
    <source>
        <dbReference type="EMBL" id="PFE17343.1"/>
    </source>
</evidence>
<evidence type="ECO:0000313" key="3">
    <source>
        <dbReference type="Proteomes" id="UP000220032"/>
    </source>
</evidence>
<comment type="caution">
    <text evidence="2">The sequence shown here is derived from an EMBL/GenBank/DDBJ whole genome shotgun (WGS) entry which is preliminary data.</text>
</comment>
<dbReference type="Proteomes" id="UP000220032">
    <property type="component" value="Unassembled WGS sequence"/>
</dbReference>
<organism evidence="2 3">
    <name type="scientific">Bacillus cereus</name>
    <dbReference type="NCBI Taxonomy" id="1396"/>
    <lineage>
        <taxon>Bacteria</taxon>
        <taxon>Bacillati</taxon>
        <taxon>Bacillota</taxon>
        <taxon>Bacilli</taxon>
        <taxon>Bacillales</taxon>
        <taxon>Bacillaceae</taxon>
        <taxon>Bacillus</taxon>
        <taxon>Bacillus cereus group</taxon>
    </lineage>
</organism>
<dbReference type="AlphaFoldDB" id="A0A2A9A2S5"/>
<sequence>MEKTLFENKIVEIDYTELEIGDHLVTERGRYTHHGIYIGEGKVIHYAGLSEDGRKTGPIEEVNIYDFTNGKLCSVRITKKRIKLVKE</sequence>
<dbReference type="EMBL" id="NTRR01000010">
    <property type="protein sequence ID" value="PFE17343.1"/>
    <property type="molecule type" value="Genomic_DNA"/>
</dbReference>
<gene>
    <name evidence="2" type="ORF">CN307_08330</name>
</gene>
<dbReference type="Pfam" id="PF04970">
    <property type="entry name" value="LRAT"/>
    <property type="match status" value="1"/>
</dbReference>
<dbReference type="InterPro" id="IPR038765">
    <property type="entry name" value="Papain-like_cys_pep_sf"/>
</dbReference>
<reference evidence="2 3" key="1">
    <citation type="submission" date="2017-09" db="EMBL/GenBank/DDBJ databases">
        <title>Large-scale bioinformatics analysis of Bacillus genomes uncovers conserved roles of natural products in bacterial physiology.</title>
        <authorList>
            <consortium name="Agbiome Team Llc"/>
            <person name="Bleich R.M."/>
            <person name="Grubbs K.J."/>
            <person name="Santa Maria K.C."/>
            <person name="Allen S.E."/>
            <person name="Farag S."/>
            <person name="Shank E.A."/>
            <person name="Bowers A."/>
        </authorList>
    </citation>
    <scope>NUCLEOTIDE SEQUENCE [LARGE SCALE GENOMIC DNA]</scope>
    <source>
        <strain evidence="2 3">AFS022681</strain>
    </source>
</reference>
<protein>
    <recommendedName>
        <fullName evidence="1">LRAT domain-containing protein</fullName>
    </recommendedName>
</protein>
<dbReference type="SUPFAM" id="SSF54001">
    <property type="entry name" value="Cysteine proteinases"/>
    <property type="match status" value="1"/>
</dbReference>
<feature type="domain" description="LRAT" evidence="1">
    <location>
        <begin position="23"/>
        <end position="87"/>
    </location>
</feature>
<name>A0A2A9A2S5_BACCE</name>
<dbReference type="RefSeq" id="WP_098342160.1">
    <property type="nucleotide sequence ID" value="NZ_NTRR01000010.1"/>
</dbReference>
<dbReference type="InterPro" id="IPR007053">
    <property type="entry name" value="LRAT_dom"/>
</dbReference>
<dbReference type="Gene3D" id="3.90.1720.10">
    <property type="entry name" value="endopeptidase domain like (from Nostoc punctiforme)"/>
    <property type="match status" value="1"/>
</dbReference>
<dbReference type="PROSITE" id="PS51934">
    <property type="entry name" value="LRAT"/>
    <property type="match status" value="1"/>
</dbReference>
<accession>A0A2A9A2S5</accession>
<proteinExistence type="predicted"/>
<evidence type="ECO:0000259" key="1">
    <source>
        <dbReference type="PROSITE" id="PS51934"/>
    </source>
</evidence>